<evidence type="ECO:0000313" key="9">
    <source>
        <dbReference type="Proteomes" id="UP000077164"/>
    </source>
</evidence>
<dbReference type="AlphaFoldDB" id="A0A167XX93"/>
<dbReference type="InterPro" id="IPR002052">
    <property type="entry name" value="DNA_methylase_N6_adenine_CS"/>
</dbReference>
<dbReference type="InterPro" id="IPR002295">
    <property type="entry name" value="N4/N6-MTase_EcoPI_Mod-like"/>
</dbReference>
<reference evidence="8 9" key="1">
    <citation type="submission" date="2016-03" db="EMBL/GenBank/DDBJ databases">
        <title>Draft genome sequence of Flavobacterium fryxellicola DSM 16209.</title>
        <authorList>
            <person name="Shin S.-K."/>
            <person name="Yi H."/>
        </authorList>
    </citation>
    <scope>NUCLEOTIDE SEQUENCE [LARGE SCALE GENOMIC DNA]</scope>
    <source>
        <strain evidence="8 9">DSM 16209</strain>
    </source>
</reference>
<keyword evidence="4" id="KW-0808">Transferase</keyword>
<dbReference type="Gene3D" id="3.40.50.150">
    <property type="entry name" value="Vaccinia Virus protein VP39"/>
    <property type="match status" value="1"/>
</dbReference>
<dbReference type="InterPro" id="IPR029063">
    <property type="entry name" value="SAM-dependent_MTases_sf"/>
</dbReference>
<dbReference type="PRINTS" id="PR00506">
    <property type="entry name" value="D21N6MTFRASE"/>
</dbReference>
<keyword evidence="9" id="KW-1185">Reference proteome</keyword>
<organism evidence="8 9">
    <name type="scientific">Flavobacterium fryxellicola</name>
    <dbReference type="NCBI Taxonomy" id="249352"/>
    <lineage>
        <taxon>Bacteria</taxon>
        <taxon>Pseudomonadati</taxon>
        <taxon>Bacteroidota</taxon>
        <taxon>Flavobacteriia</taxon>
        <taxon>Flavobacteriales</taxon>
        <taxon>Flavobacteriaceae</taxon>
        <taxon>Flavobacterium</taxon>
    </lineage>
</organism>
<dbReference type="OrthoDB" id="9800801at2"/>
<evidence type="ECO:0000256" key="4">
    <source>
        <dbReference type="ARBA" id="ARBA00022679"/>
    </source>
</evidence>
<evidence type="ECO:0000313" key="8">
    <source>
        <dbReference type="EMBL" id="OAB28784.1"/>
    </source>
</evidence>
<keyword evidence="3" id="KW-0489">Methyltransferase</keyword>
<evidence type="ECO:0000256" key="3">
    <source>
        <dbReference type="ARBA" id="ARBA00022603"/>
    </source>
</evidence>
<keyword evidence="5" id="KW-0949">S-adenosyl-L-methionine</keyword>
<dbReference type="PROSITE" id="PS00092">
    <property type="entry name" value="N6_MTASE"/>
    <property type="match status" value="1"/>
</dbReference>
<dbReference type="PIRSF" id="PIRSF015855">
    <property type="entry name" value="TypeIII_Mtase_mKpnI"/>
    <property type="match status" value="1"/>
</dbReference>
<dbReference type="Proteomes" id="UP000077164">
    <property type="component" value="Unassembled WGS sequence"/>
</dbReference>
<proteinExistence type="inferred from homology"/>
<gene>
    <name evidence="8" type="ORF">FBFR_04750</name>
</gene>
<dbReference type="GO" id="GO:0003677">
    <property type="term" value="F:DNA binding"/>
    <property type="evidence" value="ECO:0007669"/>
    <property type="project" value="InterPro"/>
</dbReference>
<dbReference type="GO" id="GO:0009007">
    <property type="term" value="F:site-specific DNA-methyltransferase (adenine-specific) activity"/>
    <property type="evidence" value="ECO:0007669"/>
    <property type="project" value="UniProtKB-EC"/>
</dbReference>
<dbReference type="SUPFAM" id="SSF53335">
    <property type="entry name" value="S-adenosyl-L-methionine-dependent methyltransferases"/>
    <property type="match status" value="1"/>
</dbReference>
<dbReference type="RefSeq" id="WP_066077704.1">
    <property type="nucleotide sequence ID" value="NZ_FRDK01000002.1"/>
</dbReference>
<dbReference type="GO" id="GO:0032259">
    <property type="term" value="P:methylation"/>
    <property type="evidence" value="ECO:0007669"/>
    <property type="project" value="UniProtKB-KW"/>
</dbReference>
<comment type="caution">
    <text evidence="8">The sequence shown here is derived from an EMBL/GenBank/DDBJ whole genome shotgun (WGS) entry which is preliminary data.</text>
</comment>
<name>A0A167XX93_9FLAO</name>
<evidence type="ECO:0000256" key="2">
    <source>
        <dbReference type="ARBA" id="ARBA00011900"/>
    </source>
</evidence>
<sequence length="639" mass="73665">MEAINDYMPLSNDWNKERLQILKQQFPDWFTSEGNLNIDEVKKAVNPDSVNETERYEFRWFGKSQAKRNAFTPSNATLVYDEERSVNPDTSENLIIEGENLEVLKLLSGSYREKIKCIYIDPPYNTGKDFVYSDNFTQDKKGYWEDAEFIEDGVKIDTNSEADGRYHSNWLNMMYSRLLIARQLLREDGVIFISIDDNEVHHLRKLCDEVFGEENFVANVVWQKKYAATNDAKGFSATHDHIIVYQKSPEFERILLPRTNEQNKPYKNDDNDGKGLWRSDNLLVKSYSANAVYPMTNPNTNVEHFPAEGSSWRASKETMTRWISENRIYWGKDGIGAPQLKRYLNEVQDGKVPITWWPFEEVGHNDAASKELKALFGSKSPFDTPKPSSLIKRMLQISTNKNDIVLDFFGGSGTTGQAVLEFNKEDGGNRKFILVQIPEAIDGKNEGYKKISDITIERNKRVIAKIEKELAEKAKKKEGELQLDTVSEPTTNNYQPATNLGFKVFKLQKSNFPRVEFAPDPELSDAENLERLKKYIADKESQLVNAFNKEELLTEILLKNNFSLNYKMEVQSQFIKNEIFLASDEEKETLICLDVSIGPDTVDYFKTNTEQKLICLERALDTTTKYNLKHYLGDKFNAF</sequence>
<comment type="catalytic activity">
    <reaction evidence="6">
        <text>a 2'-deoxyadenosine in DNA + S-adenosyl-L-methionine = an N(6)-methyl-2'-deoxyadenosine in DNA + S-adenosyl-L-homocysteine + H(+)</text>
        <dbReference type="Rhea" id="RHEA:15197"/>
        <dbReference type="Rhea" id="RHEA-COMP:12418"/>
        <dbReference type="Rhea" id="RHEA-COMP:12419"/>
        <dbReference type="ChEBI" id="CHEBI:15378"/>
        <dbReference type="ChEBI" id="CHEBI:57856"/>
        <dbReference type="ChEBI" id="CHEBI:59789"/>
        <dbReference type="ChEBI" id="CHEBI:90615"/>
        <dbReference type="ChEBI" id="CHEBI:90616"/>
        <dbReference type="EC" id="2.1.1.72"/>
    </reaction>
</comment>
<evidence type="ECO:0000259" key="7">
    <source>
        <dbReference type="Pfam" id="PF01555"/>
    </source>
</evidence>
<accession>A0A167XX93</accession>
<feature type="domain" description="DNA methylase N-4/N-6" evidence="7">
    <location>
        <begin position="115"/>
        <end position="435"/>
    </location>
</feature>
<dbReference type="InterPro" id="IPR002941">
    <property type="entry name" value="DNA_methylase_N4/N6"/>
</dbReference>
<evidence type="ECO:0000256" key="6">
    <source>
        <dbReference type="ARBA" id="ARBA00047942"/>
    </source>
</evidence>
<protein>
    <recommendedName>
        <fullName evidence="2">site-specific DNA-methyltransferase (adenine-specific)</fullName>
        <ecNumber evidence="2">2.1.1.72</ecNumber>
    </recommendedName>
</protein>
<dbReference type="Pfam" id="PF01555">
    <property type="entry name" value="N6_N4_Mtase"/>
    <property type="match status" value="1"/>
</dbReference>
<evidence type="ECO:0000256" key="5">
    <source>
        <dbReference type="ARBA" id="ARBA00022691"/>
    </source>
</evidence>
<evidence type="ECO:0000256" key="1">
    <source>
        <dbReference type="ARBA" id="ARBA00006594"/>
    </source>
</evidence>
<comment type="similarity">
    <text evidence="1">Belongs to the N(4)/N(6)-methyltransferase family.</text>
</comment>
<dbReference type="STRING" id="249352.SAMN05444395_102518"/>
<dbReference type="EMBL" id="LVJE01000010">
    <property type="protein sequence ID" value="OAB28784.1"/>
    <property type="molecule type" value="Genomic_DNA"/>
</dbReference>
<dbReference type="GO" id="GO:0008170">
    <property type="term" value="F:N-methyltransferase activity"/>
    <property type="evidence" value="ECO:0007669"/>
    <property type="project" value="InterPro"/>
</dbReference>
<dbReference type="EC" id="2.1.1.72" evidence="2"/>